<keyword evidence="2" id="KW-1133">Transmembrane helix</keyword>
<dbReference type="Proteomes" id="UP001498771">
    <property type="component" value="Unassembled WGS sequence"/>
</dbReference>
<feature type="transmembrane region" description="Helical" evidence="2">
    <location>
        <begin position="355"/>
        <end position="373"/>
    </location>
</feature>
<evidence type="ECO:0000313" key="4">
    <source>
        <dbReference type="Proteomes" id="UP001498771"/>
    </source>
</evidence>
<name>A0ABR1FE59_9ASCO</name>
<feature type="transmembrane region" description="Helical" evidence="2">
    <location>
        <begin position="189"/>
        <end position="210"/>
    </location>
</feature>
<accession>A0ABR1FE59</accession>
<dbReference type="RefSeq" id="XP_064770366.1">
    <property type="nucleotide sequence ID" value="XM_064909331.1"/>
</dbReference>
<dbReference type="GeneID" id="90034843"/>
<proteinExistence type="predicted"/>
<keyword evidence="2" id="KW-0472">Membrane</keyword>
<comment type="caution">
    <text evidence="3">The sequence shown here is derived from an EMBL/GenBank/DDBJ whole genome shotgun (WGS) entry which is preliminary data.</text>
</comment>
<evidence type="ECO:0000256" key="2">
    <source>
        <dbReference type="SAM" id="Phobius"/>
    </source>
</evidence>
<organism evidence="3 4">
    <name type="scientific">Myxozyma melibiosi</name>
    <dbReference type="NCBI Taxonomy" id="54550"/>
    <lineage>
        <taxon>Eukaryota</taxon>
        <taxon>Fungi</taxon>
        <taxon>Dikarya</taxon>
        <taxon>Ascomycota</taxon>
        <taxon>Saccharomycotina</taxon>
        <taxon>Lipomycetes</taxon>
        <taxon>Lipomycetales</taxon>
        <taxon>Lipomycetaceae</taxon>
        <taxon>Myxozyma</taxon>
    </lineage>
</organism>
<evidence type="ECO:0000313" key="3">
    <source>
        <dbReference type="EMBL" id="KAK7207333.1"/>
    </source>
</evidence>
<gene>
    <name evidence="3" type="ORF">BZA70DRAFT_10212</name>
</gene>
<feature type="region of interest" description="Disordered" evidence="1">
    <location>
        <begin position="46"/>
        <end position="72"/>
    </location>
</feature>
<feature type="compositionally biased region" description="Basic and acidic residues" evidence="1">
    <location>
        <begin position="414"/>
        <end position="425"/>
    </location>
</feature>
<keyword evidence="2" id="KW-0812">Transmembrane</keyword>
<keyword evidence="4" id="KW-1185">Reference proteome</keyword>
<feature type="transmembrane region" description="Helical" evidence="2">
    <location>
        <begin position="264"/>
        <end position="283"/>
    </location>
</feature>
<sequence>MAIIPKPSFFLPRGIVVGGLYSGRYYASGSGGVLLHTARAFSQSCAVRSDKKPSSTSRKPPHLRGGSNVGNMKLGSEFAKKKAEAPAVNAEQGVPLHVPGLTDEKGFGIIKTKKDLEKLLKSVEGKEVVINDPDNVLGLPKHLLEKVAAPTAEETKEPARAPGAAGGGGDIIVDTTVEEKDQKKAHMGYLPAVVFISLMAVVQAVSIYQPEIWKSACTVSLPSAPTGTPITIDLRVLLTSAFSAPSFSDWVINSYVGFFSIRALSMIFGNLTGFGFIAVYLTYANRALLYEASRTHPKYVEETDDEGNPVERIRQVTQAVEGVTSNTTLVFSLAAFAGCMMPHVMLPVLPSIGPLPLLSLSIMGVFADLYNIGVTPRLPDILPASATYSSKPTTDPKPVATSAGGDEEGAEATGKNEQEQDRAAGEDETAAAGGFMTKVRQSNTEHIYGLIGGAVLWFCAARWTSVGARLRGNRRLQLAMTEMFKPEKSLWEYITLK</sequence>
<protein>
    <submittedName>
        <fullName evidence="3">Uncharacterized protein</fullName>
    </submittedName>
</protein>
<evidence type="ECO:0000256" key="1">
    <source>
        <dbReference type="SAM" id="MobiDB-lite"/>
    </source>
</evidence>
<reference evidence="3 4" key="1">
    <citation type="submission" date="2024-03" db="EMBL/GenBank/DDBJ databases">
        <title>Genome-scale model development and genomic sequencing of the oleaginous clade Lipomyces.</title>
        <authorList>
            <consortium name="Lawrence Berkeley National Laboratory"/>
            <person name="Czajka J.J."/>
            <person name="Han Y."/>
            <person name="Kim J."/>
            <person name="Mondo S.J."/>
            <person name="Hofstad B.A."/>
            <person name="Robles A."/>
            <person name="Haridas S."/>
            <person name="Riley R."/>
            <person name="LaButti K."/>
            <person name="Pangilinan J."/>
            <person name="Andreopoulos W."/>
            <person name="Lipzen A."/>
            <person name="Yan J."/>
            <person name="Wang M."/>
            <person name="Ng V."/>
            <person name="Grigoriev I.V."/>
            <person name="Spatafora J.W."/>
            <person name="Magnuson J.K."/>
            <person name="Baker S.E."/>
            <person name="Pomraning K.R."/>
        </authorList>
    </citation>
    <scope>NUCLEOTIDE SEQUENCE [LARGE SCALE GENOMIC DNA]</scope>
    <source>
        <strain evidence="3 4">Phaff 52-87</strain>
    </source>
</reference>
<dbReference type="EMBL" id="JBBJBU010000001">
    <property type="protein sequence ID" value="KAK7207333.1"/>
    <property type="molecule type" value="Genomic_DNA"/>
</dbReference>
<feature type="region of interest" description="Disordered" evidence="1">
    <location>
        <begin position="385"/>
        <end position="428"/>
    </location>
</feature>
<feature type="transmembrane region" description="Helical" evidence="2">
    <location>
        <begin position="446"/>
        <end position="465"/>
    </location>
</feature>